<sequence>MTIVPLVNLTRPDQTSLDALDMACRDHGFFLLTGHGLDSLIERTWDSTRAFFDADRSVRTAIMRSEDNPLGYFDRELTKRRRDHKEVFDFIDPRDPRLDSINHWPSEPADFRPVMVEFFEAFSSLATDTLELIHDALGLSSEGRSMIRSSASSSTVRLNHYTLGDPVPASEREGLAELGETALGYHTDPGVLTLLLQDTTGGLQTQSLSGDWIDVPPTPGAVVVNLGDCMQAWTNGRYRAAVHRVLPMTESRRFSIPLFSNPSRDAVIEPAAELCEGSRLYRPFTWREFSAARAYDNFADLGAEDTQVTDYLIS</sequence>
<dbReference type="AlphaFoldDB" id="A0A6J7I311"/>
<dbReference type="PRINTS" id="PR00682">
    <property type="entry name" value="IPNSYNTHASE"/>
</dbReference>
<dbReference type="InterPro" id="IPR005123">
    <property type="entry name" value="Oxoglu/Fe-dep_dioxygenase_dom"/>
</dbReference>
<name>A0A6J7I311_9ZZZZ</name>
<proteinExistence type="predicted"/>
<dbReference type="PANTHER" id="PTHR47990">
    <property type="entry name" value="2-OXOGLUTARATE (2OG) AND FE(II)-DEPENDENT OXYGENASE SUPERFAMILY PROTEIN-RELATED"/>
    <property type="match status" value="1"/>
</dbReference>
<evidence type="ECO:0000313" key="3">
    <source>
        <dbReference type="EMBL" id="CAB4925142.1"/>
    </source>
</evidence>
<organism evidence="3">
    <name type="scientific">freshwater metagenome</name>
    <dbReference type="NCBI Taxonomy" id="449393"/>
    <lineage>
        <taxon>unclassified sequences</taxon>
        <taxon>metagenomes</taxon>
        <taxon>ecological metagenomes</taxon>
    </lineage>
</organism>
<gene>
    <name evidence="2" type="ORF">UFOPK1392_00421</name>
    <name evidence="3" type="ORF">UFOPK3733_00318</name>
</gene>
<dbReference type="PROSITE" id="PS51471">
    <property type="entry name" value="FE2OG_OXY"/>
    <property type="match status" value="1"/>
</dbReference>
<evidence type="ECO:0000313" key="2">
    <source>
        <dbReference type="EMBL" id="CAB4322685.1"/>
    </source>
</evidence>
<reference evidence="3" key="1">
    <citation type="submission" date="2020-05" db="EMBL/GenBank/DDBJ databases">
        <authorList>
            <person name="Chiriac C."/>
            <person name="Salcher M."/>
            <person name="Ghai R."/>
            <person name="Kavagutti S V."/>
        </authorList>
    </citation>
    <scope>NUCLEOTIDE SEQUENCE</scope>
</reference>
<dbReference type="SUPFAM" id="SSF51197">
    <property type="entry name" value="Clavaminate synthase-like"/>
    <property type="match status" value="1"/>
</dbReference>
<dbReference type="Gene3D" id="2.60.120.330">
    <property type="entry name" value="B-lactam Antibiotic, Isopenicillin N Synthase, Chain"/>
    <property type="match status" value="1"/>
</dbReference>
<accession>A0A6J7I311</accession>
<feature type="domain" description="Fe2OG dioxygenase" evidence="1">
    <location>
        <begin position="152"/>
        <end position="262"/>
    </location>
</feature>
<dbReference type="Pfam" id="PF14226">
    <property type="entry name" value="DIOX_N"/>
    <property type="match status" value="1"/>
</dbReference>
<evidence type="ECO:0000259" key="1">
    <source>
        <dbReference type="PROSITE" id="PS51471"/>
    </source>
</evidence>
<dbReference type="Pfam" id="PF03171">
    <property type="entry name" value="2OG-FeII_Oxy"/>
    <property type="match status" value="1"/>
</dbReference>
<dbReference type="EMBL" id="CAEMXZ010000011">
    <property type="protein sequence ID" value="CAB4322685.1"/>
    <property type="molecule type" value="Genomic_DNA"/>
</dbReference>
<dbReference type="InterPro" id="IPR027443">
    <property type="entry name" value="IPNS-like_sf"/>
</dbReference>
<dbReference type="InterPro" id="IPR026992">
    <property type="entry name" value="DIOX_N"/>
</dbReference>
<dbReference type="InterPro" id="IPR050231">
    <property type="entry name" value="Iron_ascorbate_oxido_reductase"/>
</dbReference>
<dbReference type="EMBL" id="CAFBNC010000008">
    <property type="protein sequence ID" value="CAB4925142.1"/>
    <property type="molecule type" value="Genomic_DNA"/>
</dbReference>
<dbReference type="InterPro" id="IPR044861">
    <property type="entry name" value="IPNS-like_FE2OG_OXY"/>
</dbReference>
<protein>
    <submittedName>
        <fullName evidence="3">Unannotated protein</fullName>
    </submittedName>
</protein>